<proteinExistence type="predicted"/>
<reference evidence="1 2" key="1">
    <citation type="submission" date="2016-12" db="EMBL/GenBank/DDBJ databases">
        <title>The genomes of Aspergillus section Nigri reveals drivers in fungal speciation.</title>
        <authorList>
            <consortium name="DOE Joint Genome Institute"/>
            <person name="Vesth T.C."/>
            <person name="Nybo J."/>
            <person name="Theobald S."/>
            <person name="Brandl J."/>
            <person name="Frisvad J.C."/>
            <person name="Nielsen K.F."/>
            <person name="Lyhne E.K."/>
            <person name="Kogle M.E."/>
            <person name="Kuo A."/>
            <person name="Riley R."/>
            <person name="Clum A."/>
            <person name="Nolan M."/>
            <person name="Lipzen A."/>
            <person name="Salamov A."/>
            <person name="Henrissat B."/>
            <person name="Wiebenga A."/>
            <person name="De Vries R.P."/>
            <person name="Grigoriev I.V."/>
            <person name="Mortensen U.H."/>
            <person name="Andersen M.R."/>
            <person name="Baker S.E."/>
        </authorList>
    </citation>
    <scope>NUCLEOTIDE SEQUENCE [LARGE SCALE GENOMIC DNA]</scope>
    <source>
        <strain evidence="1 2">IBT 23096</strain>
    </source>
</reference>
<gene>
    <name evidence="1" type="ORF">P170DRAFT_433535</name>
</gene>
<organism evidence="1 2">
    <name type="scientific">Aspergillus steynii IBT 23096</name>
    <dbReference type="NCBI Taxonomy" id="1392250"/>
    <lineage>
        <taxon>Eukaryota</taxon>
        <taxon>Fungi</taxon>
        <taxon>Dikarya</taxon>
        <taxon>Ascomycota</taxon>
        <taxon>Pezizomycotina</taxon>
        <taxon>Eurotiomycetes</taxon>
        <taxon>Eurotiomycetidae</taxon>
        <taxon>Eurotiales</taxon>
        <taxon>Aspergillaceae</taxon>
        <taxon>Aspergillus</taxon>
        <taxon>Aspergillus subgen. Circumdati</taxon>
    </lineage>
</organism>
<name>A0A2I2GFJ9_9EURO</name>
<evidence type="ECO:0000313" key="2">
    <source>
        <dbReference type="Proteomes" id="UP000234275"/>
    </source>
</evidence>
<dbReference type="GeneID" id="36556214"/>
<accession>A0A2I2GFJ9</accession>
<dbReference type="EMBL" id="MSFO01000002">
    <property type="protein sequence ID" value="PLB51656.1"/>
    <property type="molecule type" value="Genomic_DNA"/>
</dbReference>
<keyword evidence="2" id="KW-1185">Reference proteome</keyword>
<dbReference type="VEuPathDB" id="FungiDB:P170DRAFT_433535"/>
<protein>
    <submittedName>
        <fullName evidence="1">Uncharacterized protein</fullName>
    </submittedName>
</protein>
<sequence length="69" mass="7808">MAADESYVLGPDEGVEMVRPLWAVETGNINSRERLRMDARLWLGFSERHTALAVLVMLDKSNEVVVYEA</sequence>
<dbReference type="Proteomes" id="UP000234275">
    <property type="component" value="Unassembled WGS sequence"/>
</dbReference>
<dbReference type="AlphaFoldDB" id="A0A2I2GFJ9"/>
<dbReference type="RefSeq" id="XP_024706958.1">
    <property type="nucleotide sequence ID" value="XM_024848515.1"/>
</dbReference>
<comment type="caution">
    <text evidence="1">The sequence shown here is derived from an EMBL/GenBank/DDBJ whole genome shotgun (WGS) entry which is preliminary data.</text>
</comment>
<evidence type="ECO:0000313" key="1">
    <source>
        <dbReference type="EMBL" id="PLB51656.1"/>
    </source>
</evidence>